<feature type="domain" description="ParB-like N-terminal" evidence="3">
    <location>
        <begin position="34"/>
        <end position="123"/>
    </location>
</feature>
<dbReference type="InterPro" id="IPR036086">
    <property type="entry name" value="ParB/Sulfiredoxin_sf"/>
</dbReference>
<dbReference type="PANTHER" id="PTHR33375:SF1">
    <property type="entry name" value="CHROMOSOME-PARTITIONING PROTEIN PARB-RELATED"/>
    <property type="match status" value="1"/>
</dbReference>
<name>A0ABU8XVY3_9PROT</name>
<keyword evidence="2" id="KW-0159">Chromosome partition</keyword>
<evidence type="ECO:0000313" key="4">
    <source>
        <dbReference type="EMBL" id="MEK0085363.1"/>
    </source>
</evidence>
<evidence type="ECO:0000256" key="1">
    <source>
        <dbReference type="ARBA" id="ARBA00006295"/>
    </source>
</evidence>
<dbReference type="Proteomes" id="UP001375743">
    <property type="component" value="Unassembled WGS sequence"/>
</dbReference>
<keyword evidence="5" id="KW-1185">Reference proteome</keyword>
<dbReference type="Gene3D" id="1.10.10.2830">
    <property type="match status" value="1"/>
</dbReference>
<evidence type="ECO:0000259" key="3">
    <source>
        <dbReference type="SMART" id="SM00470"/>
    </source>
</evidence>
<evidence type="ECO:0000313" key="5">
    <source>
        <dbReference type="Proteomes" id="UP001375743"/>
    </source>
</evidence>
<reference evidence="4 5" key="1">
    <citation type="submission" date="2024-01" db="EMBL/GenBank/DDBJ databases">
        <title>Multi-omics insights into the function and evolution of sodium benzoate biodegradation pathways in Benzoatithermus flavus gen. nov., sp. nov. from hot spring.</title>
        <authorList>
            <person name="Hu C.-J."/>
            <person name="Li W.-J."/>
        </authorList>
    </citation>
    <scope>NUCLEOTIDE SEQUENCE [LARGE SCALE GENOMIC DNA]</scope>
    <source>
        <strain evidence="4 5">SYSU G07066</strain>
    </source>
</reference>
<dbReference type="RefSeq" id="WP_418161210.1">
    <property type="nucleotide sequence ID" value="NZ_JBBLZC010000025.1"/>
</dbReference>
<dbReference type="SMART" id="SM00470">
    <property type="entry name" value="ParB"/>
    <property type="match status" value="1"/>
</dbReference>
<dbReference type="EMBL" id="JBBLZC010000025">
    <property type="protein sequence ID" value="MEK0085363.1"/>
    <property type="molecule type" value="Genomic_DNA"/>
</dbReference>
<dbReference type="Gene3D" id="3.90.1530.30">
    <property type="match status" value="1"/>
</dbReference>
<sequence>MSRSGLEGRSRVSLKERLGRDRLFQLSADLPRLVELDVAAIAPNPEQPRARLDEAALAELRASIARHGLLQPILVRRGEPEGPAWVLVAGQRRLAAVKALGRATIPAILVAGEPGEVALVENLQRQELDPFETAAAVQRLMQRHGYSQAAMGAILGLKQNTVSALLALNRLPARIRAEYPTSDRVSKSLLIELAAVPDEALQLRLWDEVKAGGLGVRALRAARRAAPGGPARPRPAPLASCLAEARRLLARLEKLPPVDPAEPALAALAAVHAALGRRLASLRRGPGRRKARGLNAG</sequence>
<organism evidence="4 5">
    <name type="scientific">Benzoatithermus flavus</name>
    <dbReference type="NCBI Taxonomy" id="3108223"/>
    <lineage>
        <taxon>Bacteria</taxon>
        <taxon>Pseudomonadati</taxon>
        <taxon>Pseudomonadota</taxon>
        <taxon>Alphaproteobacteria</taxon>
        <taxon>Geminicoccales</taxon>
        <taxon>Geminicoccaceae</taxon>
        <taxon>Benzoatithermus</taxon>
    </lineage>
</organism>
<comment type="similarity">
    <text evidence="1">Belongs to the ParB family.</text>
</comment>
<dbReference type="InterPro" id="IPR003115">
    <property type="entry name" value="ParB_N"/>
</dbReference>
<dbReference type="PANTHER" id="PTHR33375">
    <property type="entry name" value="CHROMOSOME-PARTITIONING PROTEIN PARB-RELATED"/>
    <property type="match status" value="1"/>
</dbReference>
<dbReference type="Pfam" id="PF17762">
    <property type="entry name" value="HTH_ParB"/>
    <property type="match status" value="1"/>
</dbReference>
<gene>
    <name evidence="4" type="ORF">U1T56_19600</name>
</gene>
<protein>
    <submittedName>
        <fullName evidence="4">ParB/RepB/Spo0J family partition protein</fullName>
    </submittedName>
</protein>
<dbReference type="NCBIfam" id="TIGR00180">
    <property type="entry name" value="parB_part"/>
    <property type="match status" value="1"/>
</dbReference>
<dbReference type="Pfam" id="PF02195">
    <property type="entry name" value="ParB_N"/>
    <property type="match status" value="1"/>
</dbReference>
<evidence type="ECO:0000256" key="2">
    <source>
        <dbReference type="ARBA" id="ARBA00022829"/>
    </source>
</evidence>
<dbReference type="InterPro" id="IPR041468">
    <property type="entry name" value="HTH_ParB/Spo0J"/>
</dbReference>
<accession>A0ABU8XVY3</accession>
<dbReference type="SUPFAM" id="SSF110849">
    <property type="entry name" value="ParB/Sulfiredoxin"/>
    <property type="match status" value="1"/>
</dbReference>
<dbReference type="InterPro" id="IPR050336">
    <property type="entry name" value="Chromosome_partition/occlusion"/>
</dbReference>
<comment type="caution">
    <text evidence="4">The sequence shown here is derived from an EMBL/GenBank/DDBJ whole genome shotgun (WGS) entry which is preliminary data.</text>
</comment>
<proteinExistence type="inferred from homology"/>
<dbReference type="SUPFAM" id="SSF109709">
    <property type="entry name" value="KorB DNA-binding domain-like"/>
    <property type="match status" value="1"/>
</dbReference>
<dbReference type="InterPro" id="IPR004437">
    <property type="entry name" value="ParB/RepB/Spo0J"/>
</dbReference>